<evidence type="ECO:0000313" key="1">
    <source>
        <dbReference type="EMBL" id="KAJ8537181.1"/>
    </source>
</evidence>
<dbReference type="PANTHER" id="PTHR45865">
    <property type="entry name" value="E3 UBIQUITIN-PROTEIN LIGASE SHPRH FAMILY MEMBER"/>
    <property type="match status" value="1"/>
</dbReference>
<dbReference type="OrthoDB" id="423559at2759"/>
<reference evidence="2" key="1">
    <citation type="journal article" date="2023" name="Proc. Natl. Acad. Sci. U.S.A.">
        <title>Genomic and structural basis for evolution of tropane alkaloid biosynthesis.</title>
        <authorList>
            <person name="Wanga Y.-J."/>
            <person name="Taina T."/>
            <person name="Yua J.-Y."/>
            <person name="Lia J."/>
            <person name="Xua B."/>
            <person name="Chenc J."/>
            <person name="D'Auriad J.C."/>
            <person name="Huanga J.-P."/>
            <person name="Huanga S.-X."/>
        </authorList>
    </citation>
    <scope>NUCLEOTIDE SEQUENCE [LARGE SCALE GENOMIC DNA]</scope>
    <source>
        <strain evidence="2">cv. KIB-2019</strain>
    </source>
</reference>
<keyword evidence="2" id="KW-1185">Reference proteome</keyword>
<dbReference type="Proteomes" id="UP001152561">
    <property type="component" value="Unassembled WGS sequence"/>
</dbReference>
<evidence type="ECO:0000313" key="2">
    <source>
        <dbReference type="Proteomes" id="UP001152561"/>
    </source>
</evidence>
<proteinExistence type="predicted"/>
<accession>A0A9Q1R2H7</accession>
<dbReference type="AlphaFoldDB" id="A0A9Q1R2H7"/>
<dbReference type="PANTHER" id="PTHR45865:SF1">
    <property type="entry name" value="E3 UBIQUITIN-PROTEIN LIGASE SHPRH"/>
    <property type="match status" value="1"/>
</dbReference>
<comment type="caution">
    <text evidence="1">The sequence shown here is derived from an EMBL/GenBank/DDBJ whole genome shotgun (WGS) entry which is preliminary data.</text>
</comment>
<organism evidence="1 2">
    <name type="scientific">Anisodus acutangulus</name>
    <dbReference type="NCBI Taxonomy" id="402998"/>
    <lineage>
        <taxon>Eukaryota</taxon>
        <taxon>Viridiplantae</taxon>
        <taxon>Streptophyta</taxon>
        <taxon>Embryophyta</taxon>
        <taxon>Tracheophyta</taxon>
        <taxon>Spermatophyta</taxon>
        <taxon>Magnoliopsida</taxon>
        <taxon>eudicotyledons</taxon>
        <taxon>Gunneridae</taxon>
        <taxon>Pentapetalae</taxon>
        <taxon>asterids</taxon>
        <taxon>lamiids</taxon>
        <taxon>Solanales</taxon>
        <taxon>Solanaceae</taxon>
        <taxon>Solanoideae</taxon>
        <taxon>Hyoscyameae</taxon>
        <taxon>Anisodus</taxon>
    </lineage>
</organism>
<sequence>MHKRAKRKNDVKVVEMEGGYICQPCSELIQVTVSPVASGATLIVCPAPILPQWHAEIVRWNDEGVSGARKQLQLLEGMRKEYAQARLLATAQAHVLRAHDEITMATSRLHLKEDENDKSIDALDPEELDAASAEWSSEKFFFLFSLSRIKGQLRYLKVTTEECDMYDTLVSSFKFEHCVHRKAHTAISQFRGHDSNVEETGEIYVKDTVEESICKLNKSRNIGSFVSGNRENQDQPVLTLRDVESLFRVASLSDEKATGSLMQFPPSVAAAIAAERRLREQTSCQEPQQENC</sequence>
<dbReference type="EMBL" id="JAJAGQ010000018">
    <property type="protein sequence ID" value="KAJ8537181.1"/>
    <property type="molecule type" value="Genomic_DNA"/>
</dbReference>
<gene>
    <name evidence="1" type="ORF">K7X08_035582</name>
</gene>
<dbReference type="InterPro" id="IPR052583">
    <property type="entry name" value="ATP-helicase/E3_Ub-Ligase"/>
</dbReference>
<protein>
    <submittedName>
        <fullName evidence="1">Uncharacterized protein</fullName>
    </submittedName>
</protein>
<name>A0A9Q1R2H7_9SOLA</name>